<organism evidence="1">
    <name type="scientific">Rhizopus microsporus var. microsporus</name>
    <dbReference type="NCBI Taxonomy" id="86635"/>
    <lineage>
        <taxon>Eukaryota</taxon>
        <taxon>Fungi</taxon>
        <taxon>Fungi incertae sedis</taxon>
        <taxon>Mucoromycota</taxon>
        <taxon>Mucoromycotina</taxon>
        <taxon>Mucoromycetes</taxon>
        <taxon>Mucorales</taxon>
        <taxon>Mucorineae</taxon>
        <taxon>Rhizopodaceae</taxon>
        <taxon>Rhizopus</taxon>
    </lineage>
</organism>
<accession>A0A1X0R4P0</accession>
<name>A0A1X0R4P0_RHIZD</name>
<reference evidence="1" key="1">
    <citation type="journal article" date="2016" name="Proc. Natl. Acad. Sci. U.S.A.">
        <title>Lipid metabolic changes in an early divergent fungus govern the establishment of a mutualistic symbiosis with endobacteria.</title>
        <authorList>
            <person name="Lastovetsky O.A."/>
            <person name="Gaspar M.L."/>
            <person name="Mondo S.J."/>
            <person name="LaButti K.M."/>
            <person name="Sandor L."/>
            <person name="Grigoriev I.V."/>
            <person name="Henry S.A."/>
            <person name="Pawlowska T.E."/>
        </authorList>
    </citation>
    <scope>NUCLEOTIDE SEQUENCE [LARGE SCALE GENOMIC DNA]</scope>
    <source>
        <strain evidence="1">ATCC 52814</strain>
    </source>
</reference>
<evidence type="ECO:0000313" key="1">
    <source>
        <dbReference type="EMBL" id="ORE07010.1"/>
    </source>
</evidence>
<dbReference type="EMBL" id="KV921912">
    <property type="protein sequence ID" value="ORE07010.1"/>
    <property type="molecule type" value="Genomic_DNA"/>
</dbReference>
<dbReference type="AlphaFoldDB" id="A0A1X0R4P0"/>
<dbReference type="VEuPathDB" id="FungiDB:BCV72DRAFT_335513"/>
<gene>
    <name evidence="1" type="ORF">BCV72DRAFT_335513</name>
</gene>
<dbReference type="Proteomes" id="UP000242414">
    <property type="component" value="Unassembled WGS sequence"/>
</dbReference>
<dbReference type="OrthoDB" id="2285782at2759"/>
<protein>
    <submittedName>
        <fullName evidence="1">Uncharacterized protein</fullName>
    </submittedName>
</protein>
<sequence length="178" mass="20440">MTNLIANLDHESRWFNRCETEFHSTKSLNLTEYDDDLRGAPPSKCIGPLGTLTTQNNMEPAIIESSSGHLKEHVTHSIEDSLKTLECKTFKKLRFYSVHVIKTQATLLEMSLSDKDHWKFAEKRSSTLPTDWNDRVDLLQYLELLVSLFDSVVSTQHVQKDLLKEYLGLVAFDDPNIE</sequence>
<proteinExistence type="predicted"/>